<evidence type="ECO:0000313" key="13">
    <source>
        <dbReference type="Proteomes" id="UP001500420"/>
    </source>
</evidence>
<dbReference type="CDD" id="cd06261">
    <property type="entry name" value="TM_PBP2"/>
    <property type="match status" value="1"/>
</dbReference>
<evidence type="ECO:0000256" key="7">
    <source>
        <dbReference type="ARBA" id="ARBA00022989"/>
    </source>
</evidence>
<dbReference type="GO" id="GO:0005315">
    <property type="term" value="F:phosphate transmembrane transporter activity"/>
    <property type="evidence" value="ECO:0007669"/>
    <property type="project" value="InterPro"/>
</dbReference>
<feature type="domain" description="ABC transmembrane type-1" evidence="11">
    <location>
        <begin position="151"/>
        <end position="363"/>
    </location>
</feature>
<evidence type="ECO:0000256" key="3">
    <source>
        <dbReference type="ARBA" id="ARBA00022448"/>
    </source>
</evidence>
<keyword evidence="6 9" id="KW-0812">Transmembrane</keyword>
<dbReference type="GO" id="GO:0005886">
    <property type="term" value="C:plasma membrane"/>
    <property type="evidence" value="ECO:0007669"/>
    <property type="project" value="UniProtKB-SubCell"/>
</dbReference>
<keyword evidence="8 9" id="KW-0472">Membrane</keyword>
<evidence type="ECO:0000256" key="8">
    <source>
        <dbReference type="ARBA" id="ARBA00023136"/>
    </source>
</evidence>
<dbReference type="PANTHER" id="PTHR30425:SF1">
    <property type="entry name" value="PHOSPHATE TRANSPORT SYSTEM PERMEASE PROTEIN PSTC"/>
    <property type="match status" value="1"/>
</dbReference>
<keyword evidence="7 9" id="KW-1133">Transmembrane helix</keyword>
<comment type="caution">
    <text evidence="12">The sequence shown here is derived from an EMBL/GenBank/DDBJ whole genome shotgun (WGS) entry which is preliminary data.</text>
</comment>
<evidence type="ECO:0000256" key="6">
    <source>
        <dbReference type="ARBA" id="ARBA00022692"/>
    </source>
</evidence>
<dbReference type="InterPro" id="IPR000515">
    <property type="entry name" value="MetI-like"/>
</dbReference>
<reference evidence="12 13" key="1">
    <citation type="journal article" date="2019" name="Int. J. Syst. Evol. Microbiol.">
        <title>The Global Catalogue of Microorganisms (GCM) 10K type strain sequencing project: providing services to taxonomists for standard genome sequencing and annotation.</title>
        <authorList>
            <consortium name="The Broad Institute Genomics Platform"/>
            <consortium name="The Broad Institute Genome Sequencing Center for Infectious Disease"/>
            <person name="Wu L."/>
            <person name="Ma J."/>
        </authorList>
    </citation>
    <scope>NUCLEOTIDE SEQUENCE [LARGE SCALE GENOMIC DNA]</scope>
    <source>
        <strain evidence="12 13">JCM 16328</strain>
    </source>
</reference>
<dbReference type="InterPro" id="IPR035906">
    <property type="entry name" value="MetI-like_sf"/>
</dbReference>
<evidence type="ECO:0000256" key="10">
    <source>
        <dbReference type="RuleBase" id="RU363054"/>
    </source>
</evidence>
<dbReference type="Pfam" id="PF00528">
    <property type="entry name" value="BPD_transp_1"/>
    <property type="match status" value="1"/>
</dbReference>
<feature type="transmembrane region" description="Helical" evidence="9">
    <location>
        <begin position="151"/>
        <end position="174"/>
    </location>
</feature>
<comment type="subcellular location">
    <subcellularLocation>
        <location evidence="1 9">Cell membrane</location>
        <topology evidence="1 9">Multi-pass membrane protein</topology>
    </subcellularLocation>
</comment>
<evidence type="ECO:0000256" key="2">
    <source>
        <dbReference type="ARBA" id="ARBA00007069"/>
    </source>
</evidence>
<keyword evidence="13" id="KW-1185">Reference proteome</keyword>
<feature type="transmembrane region" description="Helical" evidence="9">
    <location>
        <begin position="30"/>
        <end position="50"/>
    </location>
</feature>
<comment type="function">
    <text evidence="10">Part of the binding-protein-dependent transport system for phosphate; probably responsible for the translocation of the substrate across the membrane.</text>
</comment>
<feature type="transmembrane region" description="Helical" evidence="9">
    <location>
        <begin position="194"/>
        <end position="215"/>
    </location>
</feature>
<dbReference type="PROSITE" id="PS50928">
    <property type="entry name" value="ABC_TM1"/>
    <property type="match status" value="1"/>
</dbReference>
<keyword evidence="5 10" id="KW-0592">Phosphate transport</keyword>
<evidence type="ECO:0000256" key="4">
    <source>
        <dbReference type="ARBA" id="ARBA00022475"/>
    </source>
</evidence>
<dbReference type="AlphaFoldDB" id="A0AAV3TCD9"/>
<evidence type="ECO:0000256" key="1">
    <source>
        <dbReference type="ARBA" id="ARBA00004651"/>
    </source>
</evidence>
<dbReference type="InterPro" id="IPR011864">
    <property type="entry name" value="Phosphate_PstC"/>
</dbReference>
<proteinExistence type="inferred from homology"/>
<gene>
    <name evidence="12" type="primary">pstC_2</name>
    <name evidence="12" type="ORF">GCM10009020_28130</name>
</gene>
<feature type="transmembrane region" description="Helical" evidence="9">
    <location>
        <begin position="342"/>
        <end position="363"/>
    </location>
</feature>
<organism evidence="12 13">
    <name type="scientific">Natronoarchaeum mannanilyticum</name>
    <dbReference type="NCBI Taxonomy" id="926360"/>
    <lineage>
        <taxon>Archaea</taxon>
        <taxon>Methanobacteriati</taxon>
        <taxon>Methanobacteriota</taxon>
        <taxon>Stenosarchaea group</taxon>
        <taxon>Halobacteria</taxon>
        <taxon>Halobacteriales</taxon>
        <taxon>Natronoarchaeaceae</taxon>
    </lineage>
</organism>
<dbReference type="Gene3D" id="1.10.3720.10">
    <property type="entry name" value="MetI-like"/>
    <property type="match status" value="1"/>
</dbReference>
<comment type="similarity">
    <text evidence="2 10">Belongs to the binding-protein-dependent transport system permease family. CysTW subfamily.</text>
</comment>
<name>A0AAV3TCD9_9EURY</name>
<accession>A0AAV3TCD9</accession>
<dbReference type="SUPFAM" id="SSF161098">
    <property type="entry name" value="MetI-like"/>
    <property type="match status" value="1"/>
</dbReference>
<dbReference type="GO" id="GO:0006817">
    <property type="term" value="P:phosphate ion transport"/>
    <property type="evidence" value="ECO:0007669"/>
    <property type="project" value="UniProtKB-KW"/>
</dbReference>
<dbReference type="RefSeq" id="WP_343774690.1">
    <property type="nucleotide sequence ID" value="NZ_BAAADV010000007.1"/>
</dbReference>
<evidence type="ECO:0000313" key="12">
    <source>
        <dbReference type="EMBL" id="GAA0678262.1"/>
    </source>
</evidence>
<dbReference type="Proteomes" id="UP001500420">
    <property type="component" value="Unassembled WGS sequence"/>
</dbReference>
<dbReference type="PANTHER" id="PTHR30425">
    <property type="entry name" value="PHOSPHATE TRANSPORT SYSTEM PERMEASE PROTEIN PST"/>
    <property type="match status" value="1"/>
</dbReference>
<keyword evidence="4 10" id="KW-1003">Cell membrane</keyword>
<protein>
    <recommendedName>
        <fullName evidence="10">Phosphate transport system permease protein</fullName>
    </recommendedName>
</protein>
<keyword evidence="3 9" id="KW-0813">Transport</keyword>
<evidence type="ECO:0000259" key="11">
    <source>
        <dbReference type="PROSITE" id="PS50928"/>
    </source>
</evidence>
<evidence type="ECO:0000256" key="9">
    <source>
        <dbReference type="RuleBase" id="RU363032"/>
    </source>
</evidence>
<dbReference type="EMBL" id="BAAADV010000007">
    <property type="protein sequence ID" value="GAA0678262.1"/>
    <property type="molecule type" value="Genomic_DNA"/>
</dbReference>
<feature type="transmembrane region" description="Helical" evidence="9">
    <location>
        <begin position="227"/>
        <end position="246"/>
    </location>
</feature>
<sequence length="378" mass="39960">MSSPSPFDHETPIRRVPETWLRRIRETDDAVVALFGIGGGCLVAGFALFLANSTLAAIPLLGFLGAIAYGWRAHEPVTARALTFLATASTILILGLIAVFVIYEALPVFQLMGMKLFGFTEPVEVLGVQVLPGVESYWDTRAHVYSMIPMIYGTLVTTLIATAIAAPLGIAAALFLAEIAPPIVRETVKPGVEILAGIPSIVYGYLGFVTLNSFLYENLEMANLGSLFLVGLVIGVMALPTVTSVAEDALTSVPASMRDGAIALGSTEWQTMKSITLPAALSGVSAAVLLGIGRAVGETMAATVILGHSQRLPDPLQDVFDNTETLTSLIASQYGNAEGTHMSALFVAGVVLFVTVLVLSVGARRVELRMERKLGGQE</sequence>
<dbReference type="NCBIfam" id="TIGR02138">
    <property type="entry name" value="phosphate_pstC"/>
    <property type="match status" value="1"/>
</dbReference>
<dbReference type="InterPro" id="IPR051124">
    <property type="entry name" value="Phosphate_Transport_Permease"/>
</dbReference>
<feature type="transmembrane region" description="Helical" evidence="9">
    <location>
        <begin position="55"/>
        <end position="72"/>
    </location>
</feature>
<feature type="transmembrane region" description="Helical" evidence="9">
    <location>
        <begin position="84"/>
        <end position="106"/>
    </location>
</feature>
<evidence type="ECO:0000256" key="5">
    <source>
        <dbReference type="ARBA" id="ARBA00022592"/>
    </source>
</evidence>